<dbReference type="Proteomes" id="UP000030008">
    <property type="component" value="Unassembled WGS sequence"/>
</dbReference>
<keyword evidence="1" id="KW-1133">Transmembrane helix</keyword>
<dbReference type="InterPro" id="IPR036866">
    <property type="entry name" value="RibonucZ/Hydroxyglut_hydro"/>
</dbReference>
<keyword evidence="1" id="KW-0812">Transmembrane</keyword>
<dbReference type="PANTHER" id="PTHR30619:SF7">
    <property type="entry name" value="BETA-LACTAMASE DOMAIN PROTEIN"/>
    <property type="match status" value="1"/>
</dbReference>
<organism evidence="3 4">
    <name type="scientific">Clostridium innocuum</name>
    <dbReference type="NCBI Taxonomy" id="1522"/>
    <lineage>
        <taxon>Bacteria</taxon>
        <taxon>Bacillati</taxon>
        <taxon>Bacillota</taxon>
        <taxon>Clostridia</taxon>
        <taxon>Eubacteriales</taxon>
        <taxon>Clostridiaceae</taxon>
        <taxon>Clostridium</taxon>
    </lineage>
</organism>
<dbReference type="RefSeq" id="WP_044907381.1">
    <property type="nucleotide sequence ID" value="NZ_JQIF01000097.1"/>
</dbReference>
<feature type="transmembrane region" description="Helical" evidence="1">
    <location>
        <begin position="7"/>
        <end position="37"/>
    </location>
</feature>
<feature type="transmembrane region" description="Helical" evidence="1">
    <location>
        <begin position="330"/>
        <end position="353"/>
    </location>
</feature>
<keyword evidence="1" id="KW-0472">Membrane</keyword>
<feature type="transmembrane region" description="Helical" evidence="1">
    <location>
        <begin position="261"/>
        <end position="283"/>
    </location>
</feature>
<reference evidence="3 4" key="1">
    <citation type="submission" date="2014-08" db="EMBL/GenBank/DDBJ databases">
        <title>Clostridium innocuum, an unnegligible vancomycin-resistant pathogen causing extra-intestinal infections.</title>
        <authorList>
            <person name="Feng Y."/>
            <person name="Chiu C.-H."/>
        </authorList>
    </citation>
    <scope>NUCLEOTIDE SEQUENCE [LARGE SCALE GENOMIC DNA]</scope>
    <source>
        <strain evidence="3 4">AN88</strain>
    </source>
</reference>
<evidence type="ECO:0000313" key="4">
    <source>
        <dbReference type="Proteomes" id="UP000030008"/>
    </source>
</evidence>
<feature type="transmembrane region" description="Helical" evidence="1">
    <location>
        <begin position="373"/>
        <end position="393"/>
    </location>
</feature>
<feature type="transmembrane region" description="Helical" evidence="1">
    <location>
        <begin position="303"/>
        <end position="324"/>
    </location>
</feature>
<dbReference type="InterPro" id="IPR001279">
    <property type="entry name" value="Metallo-B-lactamas"/>
</dbReference>
<sequence length="655" mass="74503">MKNSWLLCGWCCLLLLWAHWISIWFSLALMLGLLWYYRSHYRIHPLFVLLLLLLQGRMLLLLREPEMPTDTVLQIREIKAGYAIAHTQGQDVMVYGLKHANFNDIVQVKGTYAPVTSLHNFHRFYFPDWLKRRGIRYQIQAQSYQLLQEGSGVRHTLYAHVQGIADRKQRSWLNMLLYGIHEEDVSYFLTSSGLHIATLAACLQKLLLMICSQANASVIALLLLGLCGHVTVFSSSLIRILLFRLVTLCCHSRNPQDRLGISMAAVLLLFPYMAWELAFLLPLGFRMLALFNVRKRSRRLTGLLLLIPMQFLFFQSCNPLQLLLFPVFRYVYAFLYAGCLLSVPCSFGALFAFTTRLADLLDALQQCGITLYYTPQLLWLFLWGKGAVCYISYAQKKPLAVLCLLFLYAPFSSWFDPFGEVLMIDVGQGDCTLITLPFHQGAVMIDIMGSRYRNIPKEVVVPIVKAKGYQRLDALILTHDDFDHSGGKEELLKELNVTRIIDHKDKAEPIKGLPLVFLLRDYKGKDSNDNSIVTYMQTDQLKALFMGDAGTEAEAALLQRYDLAVDVLKVGHHGSDTSSSLSFLHELQPQLALVSAGRNNRYHHPSTAIMQRLRQENIPALVSARDGAVSIRFSRYFSYYVSAEGAIGILHGLWE</sequence>
<dbReference type="PANTHER" id="PTHR30619">
    <property type="entry name" value="DNA INTERNALIZATION/COMPETENCE PROTEIN COMEC/REC2"/>
    <property type="match status" value="1"/>
</dbReference>
<comment type="caution">
    <text evidence="3">The sequence shown here is derived from an EMBL/GenBank/DDBJ whole genome shotgun (WGS) entry which is preliminary data.</text>
</comment>
<dbReference type="EMBL" id="JQIF01000097">
    <property type="protein sequence ID" value="KGJ51817.1"/>
    <property type="molecule type" value="Genomic_DNA"/>
</dbReference>
<feature type="transmembrane region" description="Helical" evidence="1">
    <location>
        <begin position="43"/>
        <end position="62"/>
    </location>
</feature>
<dbReference type="CDD" id="cd07731">
    <property type="entry name" value="ComA-like_MBL-fold"/>
    <property type="match status" value="1"/>
</dbReference>
<dbReference type="SMART" id="SM00849">
    <property type="entry name" value="Lactamase_B"/>
    <property type="match status" value="1"/>
</dbReference>
<dbReference type="Gene3D" id="3.60.15.10">
    <property type="entry name" value="Ribonuclease Z/Hydroxyacylglutathione hydrolase-like"/>
    <property type="match status" value="1"/>
</dbReference>
<protein>
    <submittedName>
        <fullName evidence="3">Competence protein ComEC</fullName>
    </submittedName>
</protein>
<accession>A0A099I3J4</accession>
<gene>
    <name evidence="3" type="ORF">CIAN88_18850</name>
</gene>
<feature type="transmembrane region" description="Helical" evidence="1">
    <location>
        <begin position="399"/>
        <end position="415"/>
    </location>
</feature>
<evidence type="ECO:0000313" key="3">
    <source>
        <dbReference type="EMBL" id="KGJ51817.1"/>
    </source>
</evidence>
<dbReference type="Pfam" id="PF00753">
    <property type="entry name" value="Lactamase_B"/>
    <property type="match status" value="1"/>
</dbReference>
<evidence type="ECO:0000259" key="2">
    <source>
        <dbReference type="SMART" id="SM00849"/>
    </source>
</evidence>
<dbReference type="SUPFAM" id="SSF56281">
    <property type="entry name" value="Metallo-hydrolase/oxidoreductase"/>
    <property type="match status" value="1"/>
</dbReference>
<name>A0A099I3J4_CLOIN</name>
<dbReference type="InterPro" id="IPR035681">
    <property type="entry name" value="ComA-like_MBL"/>
</dbReference>
<proteinExistence type="predicted"/>
<feature type="transmembrane region" description="Helical" evidence="1">
    <location>
        <begin position="218"/>
        <end position="241"/>
    </location>
</feature>
<feature type="domain" description="Metallo-beta-lactamase" evidence="2">
    <location>
        <begin position="428"/>
        <end position="598"/>
    </location>
</feature>
<evidence type="ECO:0000256" key="1">
    <source>
        <dbReference type="SAM" id="Phobius"/>
    </source>
</evidence>
<dbReference type="InterPro" id="IPR052159">
    <property type="entry name" value="Competence_DNA_uptake"/>
</dbReference>
<dbReference type="AlphaFoldDB" id="A0A099I3J4"/>